<keyword evidence="2" id="KW-0520">NAD</keyword>
<keyword evidence="1 4" id="KW-0560">Oxidoreductase</keyword>
<evidence type="ECO:0000256" key="1">
    <source>
        <dbReference type="ARBA" id="ARBA00023002"/>
    </source>
</evidence>
<dbReference type="OrthoDB" id="9787219at2"/>
<dbReference type="Pfam" id="PF02826">
    <property type="entry name" value="2-Hacid_dh_C"/>
    <property type="match status" value="1"/>
</dbReference>
<dbReference type="Gene3D" id="3.40.50.720">
    <property type="entry name" value="NAD(P)-binding Rossmann-like Domain"/>
    <property type="match status" value="2"/>
</dbReference>
<evidence type="ECO:0000313" key="4">
    <source>
        <dbReference type="EMBL" id="SLN57060.1"/>
    </source>
</evidence>
<dbReference type="STRING" id="315423.SAMN04488020_10825"/>
<dbReference type="PANTHER" id="PTHR43333">
    <property type="entry name" value="2-HACID_DH_C DOMAIN-CONTAINING PROTEIN"/>
    <property type="match status" value="1"/>
</dbReference>
<dbReference type="PROSITE" id="PS00671">
    <property type="entry name" value="D_2_HYDROXYACID_DH_3"/>
    <property type="match status" value="1"/>
</dbReference>
<evidence type="ECO:0000313" key="5">
    <source>
        <dbReference type="Proteomes" id="UP000193870"/>
    </source>
</evidence>
<accession>A0A1Y5TC63</accession>
<dbReference type="GO" id="GO:0051287">
    <property type="term" value="F:NAD binding"/>
    <property type="evidence" value="ECO:0007669"/>
    <property type="project" value="InterPro"/>
</dbReference>
<dbReference type="SUPFAM" id="SSF51735">
    <property type="entry name" value="NAD(P)-binding Rossmann-fold domains"/>
    <property type="match status" value="1"/>
</dbReference>
<dbReference type="InterPro" id="IPR036291">
    <property type="entry name" value="NAD(P)-bd_dom_sf"/>
</dbReference>
<evidence type="ECO:0000259" key="3">
    <source>
        <dbReference type="Pfam" id="PF02826"/>
    </source>
</evidence>
<keyword evidence="4" id="KW-0670">Pyruvate</keyword>
<dbReference type="RefSeq" id="WP_085854745.1">
    <property type="nucleotide sequence ID" value="NZ_FOPF01000008.1"/>
</dbReference>
<proteinExistence type="predicted"/>
<dbReference type="InterPro" id="IPR029753">
    <property type="entry name" value="D-isomer_DH_CS"/>
</dbReference>
<evidence type="ECO:0000256" key="2">
    <source>
        <dbReference type="ARBA" id="ARBA00023027"/>
    </source>
</evidence>
<dbReference type="PANTHER" id="PTHR43333:SF1">
    <property type="entry name" value="D-ISOMER SPECIFIC 2-HYDROXYACID DEHYDROGENASE NAD-BINDING DOMAIN-CONTAINING PROTEIN"/>
    <property type="match status" value="1"/>
</dbReference>
<reference evidence="4 5" key="1">
    <citation type="submission" date="2017-03" db="EMBL/GenBank/DDBJ databases">
        <authorList>
            <person name="Afonso C.L."/>
            <person name="Miller P.J."/>
            <person name="Scott M.A."/>
            <person name="Spackman E."/>
            <person name="Goraichik I."/>
            <person name="Dimitrov K.M."/>
            <person name="Suarez D.L."/>
            <person name="Swayne D.E."/>
        </authorList>
    </citation>
    <scope>NUCLEOTIDE SEQUENCE [LARGE SCALE GENOMIC DNA]</scope>
    <source>
        <strain evidence="4 5">CECT 7066</strain>
    </source>
</reference>
<gene>
    <name evidence="4" type="primary">ghrA</name>
    <name evidence="4" type="ORF">PAM7066_02733</name>
</gene>
<feature type="domain" description="D-isomer specific 2-hydroxyacid dehydrogenase NAD-binding" evidence="3">
    <location>
        <begin position="118"/>
        <end position="274"/>
    </location>
</feature>
<name>A0A1Y5TC63_9RHOB</name>
<dbReference type="CDD" id="cd12164">
    <property type="entry name" value="GDH_like_2"/>
    <property type="match status" value="1"/>
</dbReference>
<keyword evidence="5" id="KW-1185">Reference proteome</keyword>
<dbReference type="GO" id="GO:0030267">
    <property type="term" value="F:glyoxylate reductase (NADPH) activity"/>
    <property type="evidence" value="ECO:0007669"/>
    <property type="project" value="UniProtKB-EC"/>
</dbReference>
<protein>
    <submittedName>
        <fullName evidence="4">Glyoxylate/hydroxypyruvate reductase A</fullName>
        <ecNumber evidence="4">1.1.1.79</ecNumber>
    </submittedName>
</protein>
<dbReference type="AlphaFoldDB" id="A0A1Y5TC63"/>
<dbReference type="EC" id="1.1.1.79" evidence="4"/>
<sequence>MIRVLFSAAEAAWPEWKEPLRSSFAARGLEVDLGRHHHPDKVDVIVCAPNGPVQDFAPYQGARLVQSLWAGVEGIVGNTTLTQPLARMVDPGLTEGMVEYVAGHALRHHLGMDAVLKAQDGHWDPLVPPLARDRGVTVLGLGALGSACAAQLAALGFRVSGWSASPKEIAGVTCLAGADGLTRVLRGAEILVLLLPLTAETDGLIDAAALGHLPGGAVIVNPGRGGLIVDADLLAALETGAVHHATLDTFRVEPLPAEHPFWAHPGVTVTPHIASATRPETAAPVVAENTARAMAGEPILHLVDRARGY</sequence>
<dbReference type="Proteomes" id="UP000193870">
    <property type="component" value="Unassembled WGS sequence"/>
</dbReference>
<dbReference type="InterPro" id="IPR006140">
    <property type="entry name" value="D-isomer_DH_NAD-bd"/>
</dbReference>
<organism evidence="4 5">
    <name type="scientific">Palleronia marisminoris</name>
    <dbReference type="NCBI Taxonomy" id="315423"/>
    <lineage>
        <taxon>Bacteria</taxon>
        <taxon>Pseudomonadati</taxon>
        <taxon>Pseudomonadota</taxon>
        <taxon>Alphaproteobacteria</taxon>
        <taxon>Rhodobacterales</taxon>
        <taxon>Roseobacteraceae</taxon>
        <taxon>Palleronia</taxon>
    </lineage>
</organism>
<dbReference type="EMBL" id="FWFV01000008">
    <property type="protein sequence ID" value="SLN57060.1"/>
    <property type="molecule type" value="Genomic_DNA"/>
</dbReference>